<dbReference type="GeneID" id="7204697"/>
<gene>
    <name evidence="3" type="primary">NLTF</name>
    <name evidence="3" type="ORF">PHATR_36891</name>
</gene>
<dbReference type="InterPro" id="IPR001374">
    <property type="entry name" value="R3H_dom"/>
</dbReference>
<evidence type="ECO:0000313" key="3">
    <source>
        <dbReference type="EMBL" id="ACI65384.1"/>
    </source>
</evidence>
<feature type="compositionally biased region" description="Polar residues" evidence="1">
    <location>
        <begin position="41"/>
        <end position="53"/>
    </location>
</feature>
<dbReference type="AlphaFoldDB" id="B5Y3Y6"/>
<dbReference type="GO" id="GO:0003676">
    <property type="term" value="F:nucleic acid binding"/>
    <property type="evidence" value="ECO:0007669"/>
    <property type="project" value="InterPro"/>
</dbReference>
<feature type="region of interest" description="Disordered" evidence="1">
    <location>
        <begin position="1"/>
        <end position="178"/>
    </location>
</feature>
<dbReference type="EMBL" id="CP001141">
    <property type="protein sequence ID" value="ACI65384.1"/>
    <property type="molecule type" value="Genomic_DNA"/>
</dbReference>
<dbReference type="InterPro" id="IPR036867">
    <property type="entry name" value="R3H_dom_sf"/>
</dbReference>
<dbReference type="Proteomes" id="UP000000759">
    <property type="component" value="Chromosome 11"/>
</dbReference>
<feature type="region of interest" description="Disordered" evidence="1">
    <location>
        <begin position="821"/>
        <end position="906"/>
    </location>
</feature>
<reference evidence="4" key="2">
    <citation type="submission" date="2008-08" db="EMBL/GenBank/DDBJ databases">
        <authorList>
            <consortium name="Diatom Consortium"/>
            <person name="Grigoriev I."/>
            <person name="Grimwood J."/>
            <person name="Kuo A."/>
            <person name="Otillar R.P."/>
            <person name="Salamov A."/>
            <person name="Detter J.C."/>
            <person name="Lindquist E."/>
            <person name="Shapiro H."/>
            <person name="Lucas S."/>
            <person name="Glavina del Rio T."/>
            <person name="Pitluck S."/>
            <person name="Rokhsar D."/>
            <person name="Bowler C."/>
        </authorList>
    </citation>
    <scope>GENOME REANNOTATION</scope>
    <source>
        <strain evidence="4">CCAP 1055/1</strain>
    </source>
</reference>
<reference evidence="3 4" key="1">
    <citation type="journal article" date="2008" name="Nature">
        <title>The Phaeodactylum genome reveals the evolutionary history of diatom genomes.</title>
        <authorList>
            <person name="Bowler C."/>
            <person name="Allen A.E."/>
            <person name="Badger J.H."/>
            <person name="Grimwood J."/>
            <person name="Jabbari K."/>
            <person name="Kuo A."/>
            <person name="Maheswari U."/>
            <person name="Martens C."/>
            <person name="Maumus F."/>
            <person name="Otillar R.P."/>
            <person name="Rayko E."/>
            <person name="Salamov A."/>
            <person name="Vandepoele K."/>
            <person name="Beszteri B."/>
            <person name="Gruber A."/>
            <person name="Heijde M."/>
            <person name="Katinka M."/>
            <person name="Mock T."/>
            <person name="Valentin K."/>
            <person name="Verret F."/>
            <person name="Berges J.A."/>
            <person name="Brownlee C."/>
            <person name="Cadoret J.P."/>
            <person name="Chiovitti A."/>
            <person name="Choi C.J."/>
            <person name="Coesel S."/>
            <person name="De Martino A."/>
            <person name="Detter J.C."/>
            <person name="Durkin C."/>
            <person name="Falciatore A."/>
            <person name="Fournet J."/>
            <person name="Haruta M."/>
            <person name="Huysman M.J."/>
            <person name="Jenkins B.D."/>
            <person name="Jiroutova K."/>
            <person name="Jorgensen R.E."/>
            <person name="Joubert Y."/>
            <person name="Kaplan A."/>
            <person name="Kroger N."/>
            <person name="Kroth P.G."/>
            <person name="La Roche J."/>
            <person name="Lindquist E."/>
            <person name="Lommer M."/>
            <person name="Martin-Jezequel V."/>
            <person name="Lopez P.J."/>
            <person name="Lucas S."/>
            <person name="Mangogna M."/>
            <person name="McGinnis K."/>
            <person name="Medlin L.K."/>
            <person name="Montsant A."/>
            <person name="Oudot-Le Secq M.P."/>
            <person name="Napoli C."/>
            <person name="Obornik M."/>
            <person name="Parker M.S."/>
            <person name="Petit J.L."/>
            <person name="Porcel B.M."/>
            <person name="Poulsen N."/>
            <person name="Robison M."/>
            <person name="Rychlewski L."/>
            <person name="Rynearson T.A."/>
            <person name="Schmutz J."/>
            <person name="Shapiro H."/>
            <person name="Siaut M."/>
            <person name="Stanley M."/>
            <person name="Sussman M.R."/>
            <person name="Taylor A.R."/>
            <person name="Vardi A."/>
            <person name="von Dassow P."/>
            <person name="Vyverman W."/>
            <person name="Willis A."/>
            <person name="Wyrwicz L.S."/>
            <person name="Rokhsar D.S."/>
            <person name="Weissenbach J."/>
            <person name="Armbrust E.V."/>
            <person name="Green B.R."/>
            <person name="Van de Peer Y."/>
            <person name="Grigoriev I.V."/>
        </authorList>
    </citation>
    <scope>NUCLEOTIDE SEQUENCE [LARGE SCALE GENOMIC DNA]</scope>
    <source>
        <strain evidence="3 4">CCAP 1055/1</strain>
    </source>
</reference>
<feature type="compositionally biased region" description="Basic residues" evidence="1">
    <location>
        <begin position="160"/>
        <end position="174"/>
    </location>
</feature>
<dbReference type="RefSeq" id="XP_002185914.1">
    <property type="nucleotide sequence ID" value="XM_002185878.1"/>
</dbReference>
<evidence type="ECO:0000256" key="1">
    <source>
        <dbReference type="SAM" id="MobiDB-lite"/>
    </source>
</evidence>
<feature type="compositionally biased region" description="Basic and acidic residues" evidence="1">
    <location>
        <begin position="78"/>
        <end position="87"/>
    </location>
</feature>
<dbReference type="InParanoid" id="B5Y3Y6"/>
<protein>
    <submittedName>
        <fullName evidence="3">NF-X1-like transcription factor</fullName>
    </submittedName>
</protein>
<feature type="compositionally biased region" description="Acidic residues" evidence="1">
    <location>
        <begin position="876"/>
        <end position="906"/>
    </location>
</feature>
<dbReference type="OMA" id="FVHEYSD"/>
<feature type="region of interest" description="Disordered" evidence="1">
    <location>
        <begin position="391"/>
        <end position="425"/>
    </location>
</feature>
<feature type="compositionally biased region" description="Basic residues" evidence="1">
    <location>
        <begin position="113"/>
        <end position="123"/>
    </location>
</feature>
<dbReference type="HOGENOM" id="CLU_320431_0_0_1"/>
<keyword evidence="4" id="KW-1185">Reference proteome</keyword>
<dbReference type="PaxDb" id="2850-Phatr36891"/>
<dbReference type="Gene3D" id="3.30.1370.50">
    <property type="entry name" value="R3H-like domain"/>
    <property type="match status" value="1"/>
</dbReference>
<feature type="region of interest" description="Disordered" evidence="1">
    <location>
        <begin position="734"/>
        <end position="778"/>
    </location>
</feature>
<feature type="compositionally biased region" description="Polar residues" evidence="1">
    <location>
        <begin position="393"/>
        <end position="415"/>
    </location>
</feature>
<accession>B5Y3Y6</accession>
<name>B5Y3Y6_PHATC</name>
<organism evidence="3 4">
    <name type="scientific">Phaeodactylum tricornutum (strain CCAP 1055/1)</name>
    <dbReference type="NCBI Taxonomy" id="556484"/>
    <lineage>
        <taxon>Eukaryota</taxon>
        <taxon>Sar</taxon>
        <taxon>Stramenopiles</taxon>
        <taxon>Ochrophyta</taxon>
        <taxon>Bacillariophyta</taxon>
        <taxon>Bacillariophyceae</taxon>
        <taxon>Bacillariophycidae</taxon>
        <taxon>Naviculales</taxon>
        <taxon>Phaeodactylaceae</taxon>
        <taxon>Phaeodactylum</taxon>
    </lineage>
</organism>
<evidence type="ECO:0000259" key="2">
    <source>
        <dbReference type="Pfam" id="PF01424"/>
    </source>
</evidence>
<feature type="compositionally biased region" description="Basic and acidic residues" evidence="1">
    <location>
        <begin position="846"/>
        <end position="867"/>
    </location>
</feature>
<feature type="compositionally biased region" description="Basic and acidic residues" evidence="1">
    <location>
        <begin position="758"/>
        <end position="767"/>
    </location>
</feature>
<sequence>MRQAAIDRASTTMLAPSHVIRSSPVPTSTASDGAVALPNGGVNNDSHATSAREATTKSKRRRNNRTGKNDTASNKNSTLKEKAEKSKSAIAVQSGGEAEDRKPSVNRPIASSKGKKSRKRSAKKPTPTSIDNGSNDAPEMEGSQKTPSSSNAKPQEQGKKKPNRKRNARKKYPWRQHIPAESVDPITLDSLQSLTYPPFALVAEAPFDPVDVWPIPEVNEEVSKLSVVESEEERHRRVLEEQWGDKIKADDSVDEAHAKLVKPKSRHYHLYDGRALAYWMAASNQFIDPLNRRDITRDELVNLDYYLKKHGFHDLNVTEAYDTKGVTISTAGAAGNTAAGRATILQQEASVLLNSLFGRTSVSRSTQRDHNTGGASNPLMAQYQAYEGIQGEQPGTSQHHRNSNVTQEGSSSRVGNNGPGTYPYSETDAGVYGDLGGILIIDDDLNPGLRGAAAEFVPSTNPARNNGSSNANILWSASHIANRYSHASRVEQHEFPSLAPAAVPTASYTTKESLKKKRLPKVKTLNKIATAVKKTEPEELRRQWEAREEARRKAMMSTLRFGSDPSWNTLEEMEVPTSITTTRDGSPSETHLERNRAFAEALGVTPVTQRESVYTGWARPVLHKMELGEFGDELNVTIFPDALIMEARERMQLLSKIEKKWKGFLIDDTAASLPLSRMDRPTRAFIHLYSDYWKLHTESFDPEPNRYIHCVKLRDTAAPYPLLSDAARNWRGPRPLLQNSVESDRASLQTAGQSTGRDLSRSGERVPLHLKPRSTDTESPLIAGGISIGGACTHTLNGDLVPTSRFAALACETERPKLDLQKRTLPLEMPPFQPEEKGFNVSELSQKQRERMEEKSQKEREKSEQQRRLLAQAFASDDEGDGVMDVDDDSWQEPEAEYQSSNEDES</sequence>
<proteinExistence type="predicted"/>
<dbReference type="KEGG" id="pti:PHATR_36891"/>
<feature type="domain" description="R3H" evidence="2">
    <location>
        <begin position="654"/>
        <end position="710"/>
    </location>
</feature>
<evidence type="ECO:0000313" key="4">
    <source>
        <dbReference type="Proteomes" id="UP000000759"/>
    </source>
</evidence>
<feature type="compositionally biased region" description="Polar residues" evidence="1">
    <location>
        <begin position="143"/>
        <end position="154"/>
    </location>
</feature>
<dbReference type="Pfam" id="PF01424">
    <property type="entry name" value="R3H"/>
    <property type="match status" value="1"/>
</dbReference>
<dbReference type="SUPFAM" id="SSF82708">
    <property type="entry name" value="R3H domain"/>
    <property type="match status" value="1"/>
</dbReference>
<dbReference type="eggNOG" id="ENOG502SGKQ">
    <property type="taxonomic scope" value="Eukaryota"/>
</dbReference>
<feature type="compositionally biased region" description="Polar residues" evidence="1">
    <location>
        <begin position="737"/>
        <end position="757"/>
    </location>
</feature>
<dbReference type="OrthoDB" id="3247158at2759"/>
<feature type="compositionally biased region" description="Polar residues" evidence="1">
    <location>
        <begin position="126"/>
        <end position="135"/>
    </location>
</feature>